<name>A0AAD7S304_9TELE</name>
<keyword evidence="3" id="KW-1185">Reference proteome</keyword>
<dbReference type="Proteomes" id="UP001221898">
    <property type="component" value="Unassembled WGS sequence"/>
</dbReference>
<reference evidence="2" key="1">
    <citation type="journal article" date="2023" name="Science">
        <title>Genome structures resolve the early diversification of teleost fishes.</title>
        <authorList>
            <person name="Parey E."/>
            <person name="Louis A."/>
            <person name="Montfort J."/>
            <person name="Bouchez O."/>
            <person name="Roques C."/>
            <person name="Iampietro C."/>
            <person name="Lluch J."/>
            <person name="Castinel A."/>
            <person name="Donnadieu C."/>
            <person name="Desvignes T."/>
            <person name="Floi Bucao C."/>
            <person name="Jouanno E."/>
            <person name="Wen M."/>
            <person name="Mejri S."/>
            <person name="Dirks R."/>
            <person name="Jansen H."/>
            <person name="Henkel C."/>
            <person name="Chen W.J."/>
            <person name="Zahm M."/>
            <person name="Cabau C."/>
            <person name="Klopp C."/>
            <person name="Thompson A.W."/>
            <person name="Robinson-Rechavi M."/>
            <person name="Braasch I."/>
            <person name="Lecointre G."/>
            <person name="Bobe J."/>
            <person name="Postlethwait J.H."/>
            <person name="Berthelot C."/>
            <person name="Roest Crollius H."/>
            <person name="Guiguen Y."/>
        </authorList>
    </citation>
    <scope>NUCLEOTIDE SEQUENCE</scope>
    <source>
        <strain evidence="2">NC1722</strain>
    </source>
</reference>
<evidence type="ECO:0000313" key="2">
    <source>
        <dbReference type="EMBL" id="KAJ8395027.1"/>
    </source>
</evidence>
<evidence type="ECO:0000256" key="1">
    <source>
        <dbReference type="SAM" id="MobiDB-lite"/>
    </source>
</evidence>
<proteinExistence type="predicted"/>
<protein>
    <submittedName>
        <fullName evidence="2">Uncharacterized protein</fullName>
    </submittedName>
</protein>
<feature type="region of interest" description="Disordered" evidence="1">
    <location>
        <begin position="1"/>
        <end position="79"/>
    </location>
</feature>
<organism evidence="2 3">
    <name type="scientific">Aldrovandia affinis</name>
    <dbReference type="NCBI Taxonomy" id="143900"/>
    <lineage>
        <taxon>Eukaryota</taxon>
        <taxon>Metazoa</taxon>
        <taxon>Chordata</taxon>
        <taxon>Craniata</taxon>
        <taxon>Vertebrata</taxon>
        <taxon>Euteleostomi</taxon>
        <taxon>Actinopterygii</taxon>
        <taxon>Neopterygii</taxon>
        <taxon>Teleostei</taxon>
        <taxon>Notacanthiformes</taxon>
        <taxon>Halosauridae</taxon>
        <taxon>Aldrovandia</taxon>
    </lineage>
</organism>
<evidence type="ECO:0000313" key="3">
    <source>
        <dbReference type="Proteomes" id="UP001221898"/>
    </source>
</evidence>
<gene>
    <name evidence="2" type="ORF">AAFF_G00039780</name>
</gene>
<sequence length="91" mass="9551">MRPPGAGRSPKDTVQRKGGKGRGESLGHVTQPGSPEVSLGPSPWLTLAERCCPSSDESAGSFCDRHTSSGSPASTMPADSSWFHFKVTQHA</sequence>
<accession>A0AAD7S304</accession>
<feature type="compositionally biased region" description="Polar residues" evidence="1">
    <location>
        <begin position="68"/>
        <end position="78"/>
    </location>
</feature>
<comment type="caution">
    <text evidence="2">The sequence shown here is derived from an EMBL/GenBank/DDBJ whole genome shotgun (WGS) entry which is preliminary data.</text>
</comment>
<dbReference type="EMBL" id="JAINUG010000120">
    <property type="protein sequence ID" value="KAJ8395027.1"/>
    <property type="molecule type" value="Genomic_DNA"/>
</dbReference>
<feature type="compositionally biased region" description="Basic and acidic residues" evidence="1">
    <location>
        <begin position="9"/>
        <end position="25"/>
    </location>
</feature>
<dbReference type="AlphaFoldDB" id="A0AAD7S304"/>